<evidence type="ECO:0000313" key="2">
    <source>
        <dbReference type="Proteomes" id="UP000220102"/>
    </source>
</evidence>
<dbReference type="AlphaFoldDB" id="A0A2A8D436"/>
<name>A0A2A8D436_9BACT</name>
<dbReference type="EMBL" id="PDEQ01000001">
    <property type="protein sequence ID" value="PEN15388.1"/>
    <property type="molecule type" value="Genomic_DNA"/>
</dbReference>
<gene>
    <name evidence="1" type="ORF">CRI94_01585</name>
</gene>
<keyword evidence="2" id="KW-1185">Reference proteome</keyword>
<dbReference type="NCBIfam" id="TIGR03696">
    <property type="entry name" value="Rhs_assc_core"/>
    <property type="match status" value="1"/>
</dbReference>
<organism evidence="1 2">
    <name type="scientific">Longibacter salinarum</name>
    <dbReference type="NCBI Taxonomy" id="1850348"/>
    <lineage>
        <taxon>Bacteria</taxon>
        <taxon>Pseudomonadati</taxon>
        <taxon>Rhodothermota</taxon>
        <taxon>Rhodothermia</taxon>
        <taxon>Rhodothermales</taxon>
        <taxon>Salisaetaceae</taxon>
        <taxon>Longibacter</taxon>
    </lineage>
</organism>
<evidence type="ECO:0000313" key="1">
    <source>
        <dbReference type="EMBL" id="PEN15388.1"/>
    </source>
</evidence>
<dbReference type="Gene3D" id="2.180.10.10">
    <property type="entry name" value="RHS repeat-associated core"/>
    <property type="match status" value="1"/>
</dbReference>
<protein>
    <submittedName>
        <fullName evidence="1">Uncharacterized protein</fullName>
    </submittedName>
</protein>
<dbReference type="OrthoDB" id="997343at2"/>
<proteinExistence type="predicted"/>
<dbReference type="Proteomes" id="UP000220102">
    <property type="component" value="Unassembled WGS sequence"/>
</dbReference>
<dbReference type="InterPro" id="IPR022385">
    <property type="entry name" value="Rhs_assc_core"/>
</dbReference>
<comment type="caution">
    <text evidence="1">The sequence shown here is derived from an EMBL/GenBank/DDBJ whole genome shotgun (WGS) entry which is preliminary data.</text>
</comment>
<accession>A0A2A8D436</accession>
<reference evidence="1 2" key="1">
    <citation type="submission" date="2017-10" db="EMBL/GenBank/DDBJ databases">
        <title>Draft genome of Longibacter Salinarum.</title>
        <authorList>
            <person name="Goh K.M."/>
            <person name="Shamsir M.S."/>
            <person name="Lim S.W."/>
        </authorList>
    </citation>
    <scope>NUCLEOTIDE SEQUENCE [LARGE SCALE GENOMIC DNA]</scope>
    <source>
        <strain evidence="1 2">KCTC 52045</strain>
    </source>
</reference>
<sequence>MYLYKGKGLAEEFGLNWYQYGTRYYDASLARWVEMDPADKFHTPYTYVGGIQ</sequence>